<evidence type="ECO:0000313" key="3">
    <source>
        <dbReference type="Proteomes" id="UP000664940"/>
    </source>
</evidence>
<name>A0A834DI27_9CHIR</name>
<comment type="caution">
    <text evidence="2">The sequence shown here is derived from an EMBL/GenBank/DDBJ whole genome shotgun (WGS) entry which is preliminary data.</text>
</comment>
<sequence length="136" mass="15067">MPLISQSPLFGNRPPPSSEHAGKEWGLPWMNAAFLPCPQRFSSSPCVSFPATFRPPFPREGREHGDPPSHERGSARERPVRLASDPERKPTFRIEIPLQCSRTSRNSAALVAHKGRCKPCDSHAALGAQDKMSQRT</sequence>
<reference evidence="2 3" key="1">
    <citation type="journal article" date="2020" name="Nature">
        <title>Six reference-quality genomes reveal evolution of bat adaptations.</title>
        <authorList>
            <person name="Jebb D."/>
            <person name="Huang Z."/>
            <person name="Pippel M."/>
            <person name="Hughes G.M."/>
            <person name="Lavrichenko K."/>
            <person name="Devanna P."/>
            <person name="Winkler S."/>
            <person name="Jermiin L.S."/>
            <person name="Skirmuntt E.C."/>
            <person name="Katzourakis A."/>
            <person name="Burkitt-Gray L."/>
            <person name="Ray D.A."/>
            <person name="Sullivan K.A.M."/>
            <person name="Roscito J.G."/>
            <person name="Kirilenko B.M."/>
            <person name="Davalos L.M."/>
            <person name="Corthals A.P."/>
            <person name="Power M.L."/>
            <person name="Jones G."/>
            <person name="Ransome R.D."/>
            <person name="Dechmann D.K.N."/>
            <person name="Locatelli A.G."/>
            <person name="Puechmaille S.J."/>
            <person name="Fedrigo O."/>
            <person name="Jarvis E.D."/>
            <person name="Hiller M."/>
            <person name="Vernes S.C."/>
            <person name="Myers E.W."/>
            <person name="Teeling E.C."/>
        </authorList>
    </citation>
    <scope>NUCLEOTIDE SEQUENCE [LARGE SCALE GENOMIC DNA]</scope>
    <source>
        <strain evidence="2">Bat1K_MPI-CBG_1</strain>
    </source>
</reference>
<evidence type="ECO:0000256" key="1">
    <source>
        <dbReference type="SAM" id="MobiDB-lite"/>
    </source>
</evidence>
<dbReference type="AlphaFoldDB" id="A0A834DI27"/>
<dbReference type="Proteomes" id="UP000664940">
    <property type="component" value="Unassembled WGS sequence"/>
</dbReference>
<proteinExistence type="predicted"/>
<protein>
    <submittedName>
        <fullName evidence="2">Uncharacterized protein</fullName>
    </submittedName>
</protein>
<feature type="region of interest" description="Disordered" evidence="1">
    <location>
        <begin position="52"/>
        <end position="89"/>
    </location>
</feature>
<gene>
    <name evidence="2" type="ORF">HJG60_008529</name>
</gene>
<feature type="region of interest" description="Disordered" evidence="1">
    <location>
        <begin position="1"/>
        <end position="24"/>
    </location>
</feature>
<dbReference type="EMBL" id="JABVXQ010000012">
    <property type="protein sequence ID" value="KAF6084250.1"/>
    <property type="molecule type" value="Genomic_DNA"/>
</dbReference>
<accession>A0A834DI27</accession>
<organism evidence="2 3">
    <name type="scientific">Phyllostomus discolor</name>
    <name type="common">pale spear-nosed bat</name>
    <dbReference type="NCBI Taxonomy" id="89673"/>
    <lineage>
        <taxon>Eukaryota</taxon>
        <taxon>Metazoa</taxon>
        <taxon>Chordata</taxon>
        <taxon>Craniata</taxon>
        <taxon>Vertebrata</taxon>
        <taxon>Euteleostomi</taxon>
        <taxon>Mammalia</taxon>
        <taxon>Eutheria</taxon>
        <taxon>Laurasiatheria</taxon>
        <taxon>Chiroptera</taxon>
        <taxon>Yangochiroptera</taxon>
        <taxon>Phyllostomidae</taxon>
        <taxon>Phyllostominae</taxon>
        <taxon>Phyllostomus</taxon>
    </lineage>
</organism>
<evidence type="ECO:0000313" key="2">
    <source>
        <dbReference type="EMBL" id="KAF6084250.1"/>
    </source>
</evidence>
<feature type="compositionally biased region" description="Basic and acidic residues" evidence="1">
    <location>
        <begin position="57"/>
        <end position="89"/>
    </location>
</feature>